<sequence>MSIPSTPAEFRASDVVQSNAALAARLFDEHDATEHGGENETGSALEACAQLRKRVLELDYGLVYPRTRKPARTTRQSFEGNGHALASLAQPLVPVASERSVQSRETTAPGLNETRRDVRKIGPLISAELLESEALSSALALANRRPKIEHAQWKLYRVVSGHLGWVRSVAVDASNEWFASGSADRTIKVWDMACGKLKLTLAGHIGTVRALACSERHPYLFSAGDDKMVKCWDLETNRVVRHFHGHLSGVYSMALHPSLDVLATAGRDAAVRVWDIRTRTEILTLGGHREQVNGLIAQREEPELISASADATVRLWDLAAAKTRTTLTHHRKGVRALARHPALFTFVSSSADQTKTWSLPRGELLRNFETGGEIINALAVNADGVLVSGSDKGQLRFFDYMSAKQFQEWRCPAQSGSLDAEASVFATAFDMSGTRLITGEGDSSIKMFRQV</sequence>
<accession>A0A5J4Z2S6</accession>
<dbReference type="AlphaFoldDB" id="A0A5J4Z2S6"/>
<proteinExistence type="inferred from homology"/>
<feature type="repeat" description="WD" evidence="4">
    <location>
        <begin position="285"/>
        <end position="326"/>
    </location>
</feature>
<dbReference type="GO" id="GO:0000398">
    <property type="term" value="P:mRNA splicing, via spliceosome"/>
    <property type="evidence" value="ECO:0007669"/>
    <property type="project" value="InterPro"/>
</dbReference>
<dbReference type="PANTHER" id="PTHR19923:SF0">
    <property type="entry name" value="PLEIOTROPIC REGULATOR 1"/>
    <property type="match status" value="1"/>
</dbReference>
<dbReference type="GO" id="GO:0071013">
    <property type="term" value="C:catalytic step 2 spliceosome"/>
    <property type="evidence" value="ECO:0007669"/>
    <property type="project" value="TreeGrafter"/>
</dbReference>
<reference evidence="7" key="1">
    <citation type="journal article" date="2019" name="Nat. Commun.">
        <title>Expansion of phycobilisome linker gene families in mesophilic red algae.</title>
        <authorList>
            <person name="Lee J."/>
            <person name="Kim D."/>
            <person name="Bhattacharya D."/>
            <person name="Yoon H.S."/>
        </authorList>
    </citation>
    <scope>NUCLEOTIDE SEQUENCE [LARGE SCALE GENOMIC DNA]</scope>
    <source>
        <strain evidence="7">CCMP 1328</strain>
    </source>
</reference>
<dbReference type="GO" id="GO:0071011">
    <property type="term" value="C:precatalytic spliceosome"/>
    <property type="evidence" value="ECO:0007669"/>
    <property type="project" value="TreeGrafter"/>
</dbReference>
<keyword evidence="1 4" id="KW-0853">WD repeat</keyword>
<dbReference type="InterPro" id="IPR001680">
    <property type="entry name" value="WD40_rpt"/>
</dbReference>
<dbReference type="InterPro" id="IPR020472">
    <property type="entry name" value="WD40_PAC1"/>
</dbReference>
<dbReference type="OrthoDB" id="10256122at2759"/>
<feature type="repeat" description="WD" evidence="4">
    <location>
        <begin position="201"/>
        <end position="242"/>
    </location>
</feature>
<evidence type="ECO:0000256" key="1">
    <source>
        <dbReference type="ARBA" id="ARBA00022574"/>
    </source>
</evidence>
<dbReference type="OMA" id="FAMCFDQ"/>
<dbReference type="PROSITE" id="PS50082">
    <property type="entry name" value="WD_REPEATS_2"/>
    <property type="match status" value="4"/>
</dbReference>
<evidence type="ECO:0000256" key="2">
    <source>
        <dbReference type="ARBA" id="ARBA00022737"/>
    </source>
</evidence>
<dbReference type="Pfam" id="PF00400">
    <property type="entry name" value="WD40"/>
    <property type="match status" value="4"/>
</dbReference>
<protein>
    <submittedName>
        <fullName evidence="6">Pre-mRNA-splicing factor prp5</fullName>
    </submittedName>
</protein>
<feature type="repeat" description="WD" evidence="4">
    <location>
        <begin position="159"/>
        <end position="200"/>
    </location>
</feature>
<feature type="region of interest" description="Disordered" evidence="5">
    <location>
        <begin position="96"/>
        <end position="115"/>
    </location>
</feature>
<dbReference type="InterPro" id="IPR019775">
    <property type="entry name" value="WD40_repeat_CS"/>
</dbReference>
<keyword evidence="7" id="KW-1185">Reference proteome</keyword>
<feature type="repeat" description="WD" evidence="4">
    <location>
        <begin position="243"/>
        <end position="284"/>
    </location>
</feature>
<evidence type="ECO:0000313" key="7">
    <source>
        <dbReference type="Proteomes" id="UP000324585"/>
    </source>
</evidence>
<dbReference type="SUPFAM" id="SSF50978">
    <property type="entry name" value="WD40 repeat-like"/>
    <property type="match status" value="1"/>
</dbReference>
<comment type="caution">
    <text evidence="6">The sequence shown here is derived from an EMBL/GenBank/DDBJ whole genome shotgun (WGS) entry which is preliminary data.</text>
</comment>
<dbReference type="InterPro" id="IPR015943">
    <property type="entry name" value="WD40/YVTN_repeat-like_dom_sf"/>
</dbReference>
<evidence type="ECO:0000313" key="6">
    <source>
        <dbReference type="EMBL" id="KAA8497234.1"/>
    </source>
</evidence>
<dbReference type="EMBL" id="VRMN01000002">
    <property type="protein sequence ID" value="KAA8497234.1"/>
    <property type="molecule type" value="Genomic_DNA"/>
</dbReference>
<evidence type="ECO:0000256" key="5">
    <source>
        <dbReference type="SAM" id="MobiDB-lite"/>
    </source>
</evidence>
<dbReference type="Proteomes" id="UP000324585">
    <property type="component" value="Unassembled WGS sequence"/>
</dbReference>
<name>A0A5J4Z2S6_PORPP</name>
<dbReference type="PROSITE" id="PS50294">
    <property type="entry name" value="WD_REPEATS_REGION"/>
    <property type="match status" value="4"/>
</dbReference>
<dbReference type="GO" id="GO:0000974">
    <property type="term" value="C:Prp19 complex"/>
    <property type="evidence" value="ECO:0007669"/>
    <property type="project" value="TreeGrafter"/>
</dbReference>
<dbReference type="PRINTS" id="PR00320">
    <property type="entry name" value="GPROTEINBRPT"/>
</dbReference>
<dbReference type="Gene3D" id="2.130.10.10">
    <property type="entry name" value="YVTN repeat-like/Quinoprotein amine dehydrogenase"/>
    <property type="match status" value="1"/>
</dbReference>
<dbReference type="InterPro" id="IPR036322">
    <property type="entry name" value="WD40_repeat_dom_sf"/>
</dbReference>
<evidence type="ECO:0000256" key="3">
    <source>
        <dbReference type="ARBA" id="ARBA00025726"/>
    </source>
</evidence>
<dbReference type="InterPro" id="IPR045241">
    <property type="entry name" value="Prp46/PLRG1-like"/>
</dbReference>
<dbReference type="SMART" id="SM00320">
    <property type="entry name" value="WD40"/>
    <property type="match status" value="7"/>
</dbReference>
<evidence type="ECO:0000256" key="4">
    <source>
        <dbReference type="PROSITE-ProRule" id="PRU00221"/>
    </source>
</evidence>
<dbReference type="CDD" id="cd00200">
    <property type="entry name" value="WD40"/>
    <property type="match status" value="1"/>
</dbReference>
<gene>
    <name evidence="6" type="ORF">FVE85_0963</name>
</gene>
<dbReference type="PROSITE" id="PS00678">
    <property type="entry name" value="WD_REPEATS_1"/>
    <property type="match status" value="2"/>
</dbReference>
<dbReference type="PANTHER" id="PTHR19923">
    <property type="entry name" value="WD40 REPEAT PROTEINPRL1/PRL2-RELATED"/>
    <property type="match status" value="1"/>
</dbReference>
<organism evidence="6 7">
    <name type="scientific">Porphyridium purpureum</name>
    <name type="common">Red alga</name>
    <name type="synonym">Porphyridium cruentum</name>
    <dbReference type="NCBI Taxonomy" id="35688"/>
    <lineage>
        <taxon>Eukaryota</taxon>
        <taxon>Rhodophyta</taxon>
        <taxon>Bangiophyceae</taxon>
        <taxon>Porphyridiales</taxon>
        <taxon>Porphyridiaceae</taxon>
        <taxon>Porphyridium</taxon>
    </lineage>
</organism>
<comment type="similarity">
    <text evidence="3">Belongs to the WD repeat PRL1/PRL2 family.</text>
</comment>
<keyword evidence="2" id="KW-0677">Repeat</keyword>